<dbReference type="InterPro" id="IPR020084">
    <property type="entry name" value="NUDIX_hydrolase_CS"/>
</dbReference>
<keyword evidence="7" id="KW-0464">Manganese</keyword>
<evidence type="ECO:0000313" key="10">
    <source>
        <dbReference type="EMBL" id="GAA1093690.1"/>
    </source>
</evidence>
<keyword evidence="5 8" id="KW-0378">Hydrolase</keyword>
<evidence type="ECO:0000256" key="6">
    <source>
        <dbReference type="ARBA" id="ARBA00022842"/>
    </source>
</evidence>
<sequence>MPYDAALRERIAGNLAGHQRRVLPLDERRRAAVAVVVVDSEVGEDRIDPAPTGLGDMAQVPGNVENLDGRMENVAGGAAFLLCRRSARLRAHAAQWALPGGRIDEGETAVEAAIRETDEELGVRLGQESVLGLMDDYPTRSGYVITPVVLWGGGRLELAPAPDEVLAAYRIGVHNLLAPDSPRFIAIPESDRPVVQLPLGNDLVHAPTGAVLLQFRWLGLEGDPQPVAGFEQPTFAWR</sequence>
<dbReference type="InterPro" id="IPR045121">
    <property type="entry name" value="CoAse"/>
</dbReference>
<reference evidence="11" key="1">
    <citation type="journal article" date="2019" name="Int. J. Syst. Evol. Microbiol.">
        <title>The Global Catalogue of Microorganisms (GCM) 10K type strain sequencing project: providing services to taxonomists for standard genome sequencing and annotation.</title>
        <authorList>
            <consortium name="The Broad Institute Genomics Platform"/>
            <consortium name="The Broad Institute Genome Sequencing Center for Infectious Disease"/>
            <person name="Wu L."/>
            <person name="Ma J."/>
        </authorList>
    </citation>
    <scope>NUCLEOTIDE SEQUENCE [LARGE SCALE GENOMIC DNA]</scope>
    <source>
        <strain evidence="11">JCM 13008</strain>
    </source>
</reference>
<evidence type="ECO:0000259" key="9">
    <source>
        <dbReference type="PROSITE" id="PS51462"/>
    </source>
</evidence>
<evidence type="ECO:0000256" key="5">
    <source>
        <dbReference type="ARBA" id="ARBA00022801"/>
    </source>
</evidence>
<name>A0ABP4E5T8_9ACTN</name>
<keyword evidence="4" id="KW-0479">Metal-binding</keyword>
<gene>
    <name evidence="10" type="ORF">GCM10009668_06510</name>
</gene>
<evidence type="ECO:0000256" key="7">
    <source>
        <dbReference type="ARBA" id="ARBA00023211"/>
    </source>
</evidence>
<dbReference type="PROSITE" id="PS51462">
    <property type="entry name" value="NUDIX"/>
    <property type="match status" value="1"/>
</dbReference>
<proteinExistence type="inferred from homology"/>
<dbReference type="Gene3D" id="3.90.79.10">
    <property type="entry name" value="Nucleoside Triphosphate Pyrophosphohydrolase"/>
    <property type="match status" value="1"/>
</dbReference>
<dbReference type="SUPFAM" id="SSF55811">
    <property type="entry name" value="Nudix"/>
    <property type="match status" value="1"/>
</dbReference>
<dbReference type="Proteomes" id="UP001501581">
    <property type="component" value="Unassembled WGS sequence"/>
</dbReference>
<dbReference type="PROSITE" id="PS00893">
    <property type="entry name" value="NUDIX_BOX"/>
    <property type="match status" value="1"/>
</dbReference>
<dbReference type="EMBL" id="BAAALG010000002">
    <property type="protein sequence ID" value="GAA1093690.1"/>
    <property type="molecule type" value="Genomic_DNA"/>
</dbReference>
<evidence type="ECO:0000256" key="3">
    <source>
        <dbReference type="ARBA" id="ARBA00005582"/>
    </source>
</evidence>
<dbReference type="Pfam" id="PF00293">
    <property type="entry name" value="NUDIX"/>
    <property type="match status" value="1"/>
</dbReference>
<dbReference type="InterPro" id="IPR015797">
    <property type="entry name" value="NUDIX_hydrolase-like_dom_sf"/>
</dbReference>
<keyword evidence="6" id="KW-0460">Magnesium</keyword>
<protein>
    <submittedName>
        <fullName evidence="10">CoA pyrophosphatase</fullName>
    </submittedName>
</protein>
<dbReference type="CDD" id="cd03426">
    <property type="entry name" value="NUDIX_CoAse_Nudt7"/>
    <property type="match status" value="1"/>
</dbReference>
<evidence type="ECO:0000256" key="2">
    <source>
        <dbReference type="ARBA" id="ARBA00001946"/>
    </source>
</evidence>
<evidence type="ECO:0000256" key="8">
    <source>
        <dbReference type="RuleBase" id="RU003476"/>
    </source>
</evidence>
<comment type="cofactor">
    <cofactor evidence="2">
        <name>Mg(2+)</name>
        <dbReference type="ChEBI" id="CHEBI:18420"/>
    </cofactor>
</comment>
<organism evidence="10 11">
    <name type="scientific">Nocardioides dubius</name>
    <dbReference type="NCBI Taxonomy" id="317019"/>
    <lineage>
        <taxon>Bacteria</taxon>
        <taxon>Bacillati</taxon>
        <taxon>Actinomycetota</taxon>
        <taxon>Actinomycetes</taxon>
        <taxon>Propionibacteriales</taxon>
        <taxon>Nocardioidaceae</taxon>
        <taxon>Nocardioides</taxon>
    </lineage>
</organism>
<dbReference type="PRINTS" id="PR00502">
    <property type="entry name" value="NUDIXFAMILY"/>
</dbReference>
<dbReference type="PANTHER" id="PTHR12992:SF11">
    <property type="entry name" value="MITOCHONDRIAL COENZYME A DIPHOSPHATASE NUDT8"/>
    <property type="match status" value="1"/>
</dbReference>
<accession>A0ABP4E5T8</accession>
<comment type="similarity">
    <text evidence="3 8">Belongs to the Nudix hydrolase family.</text>
</comment>
<evidence type="ECO:0000256" key="1">
    <source>
        <dbReference type="ARBA" id="ARBA00001936"/>
    </source>
</evidence>
<dbReference type="InterPro" id="IPR020476">
    <property type="entry name" value="Nudix_hydrolase"/>
</dbReference>
<comment type="caution">
    <text evidence="10">The sequence shown here is derived from an EMBL/GenBank/DDBJ whole genome shotgun (WGS) entry which is preliminary data.</text>
</comment>
<dbReference type="PANTHER" id="PTHR12992">
    <property type="entry name" value="NUDIX HYDROLASE"/>
    <property type="match status" value="1"/>
</dbReference>
<evidence type="ECO:0000256" key="4">
    <source>
        <dbReference type="ARBA" id="ARBA00022723"/>
    </source>
</evidence>
<dbReference type="InterPro" id="IPR000086">
    <property type="entry name" value="NUDIX_hydrolase_dom"/>
</dbReference>
<feature type="domain" description="Nudix hydrolase" evidence="9">
    <location>
        <begin position="28"/>
        <end position="193"/>
    </location>
</feature>
<keyword evidence="11" id="KW-1185">Reference proteome</keyword>
<evidence type="ECO:0000313" key="11">
    <source>
        <dbReference type="Proteomes" id="UP001501581"/>
    </source>
</evidence>
<comment type="cofactor">
    <cofactor evidence="1">
        <name>Mn(2+)</name>
        <dbReference type="ChEBI" id="CHEBI:29035"/>
    </cofactor>
</comment>